<organism evidence="3 4">
    <name type="scientific">Pseudoalteromonas qingdaonensis</name>
    <dbReference type="NCBI Taxonomy" id="3131913"/>
    <lineage>
        <taxon>Bacteria</taxon>
        <taxon>Pseudomonadati</taxon>
        <taxon>Pseudomonadota</taxon>
        <taxon>Gammaproteobacteria</taxon>
        <taxon>Alteromonadales</taxon>
        <taxon>Pseudoalteromonadaceae</taxon>
        <taxon>Pseudoalteromonas</taxon>
    </lineage>
</organism>
<dbReference type="EMBL" id="JBCGCU010000005">
    <property type="protein sequence ID" value="MEM0514966.1"/>
    <property type="molecule type" value="Genomic_DNA"/>
</dbReference>
<keyword evidence="1" id="KW-0812">Transmembrane</keyword>
<dbReference type="Pfam" id="PF04024">
    <property type="entry name" value="PspC"/>
    <property type="match status" value="1"/>
</dbReference>
<comment type="caution">
    <text evidence="3">The sequence shown here is derived from an EMBL/GenBank/DDBJ whole genome shotgun (WGS) entry which is preliminary data.</text>
</comment>
<dbReference type="Proteomes" id="UP001447008">
    <property type="component" value="Unassembled WGS sequence"/>
</dbReference>
<accession>A0ABU9MUK0</accession>
<dbReference type="InterPro" id="IPR007168">
    <property type="entry name" value="Phageshock_PspC_N"/>
</dbReference>
<dbReference type="RefSeq" id="WP_342677233.1">
    <property type="nucleotide sequence ID" value="NZ_JBCGCU010000005.1"/>
</dbReference>
<reference evidence="3 4" key="1">
    <citation type="submission" date="2024-03" db="EMBL/GenBank/DDBJ databases">
        <title>Pseudoalteromonas qingdaonensis sp. nov., isolated from the intestines of marine benthic organisms.</title>
        <authorList>
            <person name="Lin X."/>
            <person name="Fang S."/>
            <person name="Hu X."/>
        </authorList>
    </citation>
    <scope>NUCLEOTIDE SEQUENCE [LARGE SCALE GENOMIC DNA]</scope>
    <source>
        <strain evidence="3 4">YIC-827</strain>
    </source>
</reference>
<sequence>MAKSSSTYYRDALNKKISGVCAGFAKHHHLPIWLVRLAVIIVFLNAPFIMAALYLVCHLIFEEQILV</sequence>
<evidence type="ECO:0000313" key="3">
    <source>
        <dbReference type="EMBL" id="MEM0514966.1"/>
    </source>
</evidence>
<keyword evidence="4" id="KW-1185">Reference proteome</keyword>
<gene>
    <name evidence="3" type="ORF">WCN91_05925</name>
</gene>
<feature type="transmembrane region" description="Helical" evidence="1">
    <location>
        <begin position="33"/>
        <end position="61"/>
    </location>
</feature>
<evidence type="ECO:0000313" key="4">
    <source>
        <dbReference type="Proteomes" id="UP001447008"/>
    </source>
</evidence>
<proteinExistence type="predicted"/>
<keyword evidence="1" id="KW-0472">Membrane</keyword>
<feature type="domain" description="Phage shock protein PspC N-terminal" evidence="2">
    <location>
        <begin position="8"/>
        <end position="63"/>
    </location>
</feature>
<name>A0ABU9MUK0_9GAMM</name>
<keyword evidence="1" id="KW-1133">Transmembrane helix</keyword>
<evidence type="ECO:0000259" key="2">
    <source>
        <dbReference type="Pfam" id="PF04024"/>
    </source>
</evidence>
<evidence type="ECO:0000256" key="1">
    <source>
        <dbReference type="SAM" id="Phobius"/>
    </source>
</evidence>
<protein>
    <submittedName>
        <fullName evidence="3">PspC domain-containing protein</fullName>
    </submittedName>
</protein>